<dbReference type="EMBL" id="DVLT01000008">
    <property type="protein sequence ID" value="HIU01890.1"/>
    <property type="molecule type" value="Genomic_DNA"/>
</dbReference>
<name>A0A9D1HFZ7_9FIRM</name>
<sequence>MAMAGIILTGLLLYVFYLRNMWLSQEQLTRAQAAKMLALMHCSKTECEAAVDVSAIRDVDENSWYGKYVSVVINEGWMSLTDDGDFRPMDAFTYGDMRTIMECFHVSEDNLSFSMDFVQEDGLVPKHRWLEVFRLLCVQNSQITTQAMLIIGTGANMTGLNDWQLLSDDGLKGYEGLTVDMYLYKEVTAWVRDDEILCIIGESGEEAVLENVWISQVGDTLDIFTQGFTLNMAIGQPLEEDVAEQMGDIVFENGTLKGIRIKPDHIRARLTAVAGDSMTLEGYGQIPTTEKLVIYQIYPQPMNIQPDQLLADGSTTYEFVLEGGSICGVIWQAYTEESIRVLLHDDSDTDDIHEYVTLTCDETYWVASDSMIEKKQAGEEWTISVGDPRLEDGKLTIKADSEEGKIRMLSLDRGCGIPSYRGTIELQPAQGGILVINELLLEEYLYGVVPSEMPSDYGEEALKVQAVCARTFARAHLDSSFNGYDAHVDDTVSSQVYNNTLETDASIQAVKETAGQVLETNGDLISVYFFSTSCGHTSDAADVWYTGEGDTTVSEACGRFLSDENIPLVLSEREDFVAFIDNDAGYGYFEQDIPWFRWQTTVSLSDIQEHMTEEQRTSVGRLTEVSEGERAESGLLKSLALKGENGSLEIFGEYRIRSVLSPENTSVLLQDGEEVTGATLLPSGYIYMEPVLDAMENVTGYEIHGGGYGHGTGMSQNGAWAMAKAGKNYQEILEYFFPAAELIVE</sequence>
<reference evidence="2" key="2">
    <citation type="journal article" date="2021" name="PeerJ">
        <title>Extensive microbial diversity within the chicken gut microbiome revealed by metagenomics and culture.</title>
        <authorList>
            <person name="Gilroy R."/>
            <person name="Ravi A."/>
            <person name="Getino M."/>
            <person name="Pursley I."/>
            <person name="Horton D.L."/>
            <person name="Alikhan N.F."/>
            <person name="Baker D."/>
            <person name="Gharbi K."/>
            <person name="Hall N."/>
            <person name="Watson M."/>
            <person name="Adriaenssens E.M."/>
            <person name="Foster-Nyarko E."/>
            <person name="Jarju S."/>
            <person name="Secka A."/>
            <person name="Antonio M."/>
            <person name="Oren A."/>
            <person name="Chaudhuri R.R."/>
            <person name="La Ragione R."/>
            <person name="Hildebrand F."/>
            <person name="Pallen M.J."/>
        </authorList>
    </citation>
    <scope>NUCLEOTIDE SEQUENCE</scope>
    <source>
        <strain evidence="2">CHK187-14744</strain>
    </source>
</reference>
<dbReference type="Pfam" id="PF08486">
    <property type="entry name" value="SpoIID"/>
    <property type="match status" value="1"/>
</dbReference>
<dbReference type="Proteomes" id="UP000824164">
    <property type="component" value="Unassembled WGS sequence"/>
</dbReference>
<dbReference type="PANTHER" id="PTHR30032:SF4">
    <property type="entry name" value="AMIDASE ENHANCER"/>
    <property type="match status" value="1"/>
</dbReference>
<dbReference type="InterPro" id="IPR013693">
    <property type="entry name" value="SpoIID/LytB_N"/>
</dbReference>
<feature type="domain" description="Sporulation stage II protein D amidase enhancer LytB N-terminal" evidence="1">
    <location>
        <begin position="430"/>
        <end position="518"/>
    </location>
</feature>
<organism evidence="2 3">
    <name type="scientific">Candidatus Onthocola gallistercoris</name>
    <dbReference type="NCBI Taxonomy" id="2840876"/>
    <lineage>
        <taxon>Bacteria</taxon>
        <taxon>Bacillati</taxon>
        <taxon>Bacillota</taxon>
        <taxon>Bacilli</taxon>
        <taxon>Candidatus Onthocola</taxon>
    </lineage>
</organism>
<dbReference type="GO" id="GO:0030435">
    <property type="term" value="P:sporulation resulting in formation of a cellular spore"/>
    <property type="evidence" value="ECO:0007669"/>
    <property type="project" value="InterPro"/>
</dbReference>
<dbReference type="NCBIfam" id="TIGR02669">
    <property type="entry name" value="SpoIID_LytB"/>
    <property type="match status" value="1"/>
</dbReference>
<dbReference type="AlphaFoldDB" id="A0A9D1HFZ7"/>
<evidence type="ECO:0000313" key="3">
    <source>
        <dbReference type="Proteomes" id="UP000824164"/>
    </source>
</evidence>
<protein>
    <submittedName>
        <fullName evidence="2">SpoIID/LytB domain-containing protein</fullName>
    </submittedName>
</protein>
<gene>
    <name evidence="2" type="ORF">IAB63_01385</name>
</gene>
<dbReference type="InterPro" id="IPR051922">
    <property type="entry name" value="Bact_Sporulation_Assoc"/>
</dbReference>
<evidence type="ECO:0000313" key="2">
    <source>
        <dbReference type="EMBL" id="HIU01890.1"/>
    </source>
</evidence>
<evidence type="ECO:0000259" key="1">
    <source>
        <dbReference type="Pfam" id="PF08486"/>
    </source>
</evidence>
<dbReference type="PANTHER" id="PTHR30032">
    <property type="entry name" value="N-ACETYLMURAMOYL-L-ALANINE AMIDASE-RELATED"/>
    <property type="match status" value="1"/>
</dbReference>
<proteinExistence type="predicted"/>
<accession>A0A9D1HFZ7</accession>
<comment type="caution">
    <text evidence="2">The sequence shown here is derived from an EMBL/GenBank/DDBJ whole genome shotgun (WGS) entry which is preliminary data.</text>
</comment>
<dbReference type="InterPro" id="IPR013486">
    <property type="entry name" value="SpoIID/LytB"/>
</dbReference>
<dbReference type="GO" id="GO:0030288">
    <property type="term" value="C:outer membrane-bounded periplasmic space"/>
    <property type="evidence" value="ECO:0007669"/>
    <property type="project" value="TreeGrafter"/>
</dbReference>
<reference evidence="2" key="1">
    <citation type="submission" date="2020-10" db="EMBL/GenBank/DDBJ databases">
        <authorList>
            <person name="Gilroy R."/>
        </authorList>
    </citation>
    <scope>NUCLEOTIDE SEQUENCE</scope>
    <source>
        <strain evidence="2">CHK187-14744</strain>
    </source>
</reference>